<evidence type="ECO:0000313" key="3">
    <source>
        <dbReference type="Proteomes" id="UP001235760"/>
    </source>
</evidence>
<comment type="caution">
    <text evidence="2">The sequence shown here is derived from an EMBL/GenBank/DDBJ whole genome shotgun (WGS) entry which is preliminary data.</text>
</comment>
<dbReference type="RefSeq" id="WP_305748358.1">
    <property type="nucleotide sequence ID" value="NZ_JAUZEE010000002.1"/>
</dbReference>
<dbReference type="Gene3D" id="2.40.160.170">
    <property type="match status" value="1"/>
</dbReference>
<organism evidence="2 3">
    <name type="scientific">Leptothrix discophora</name>
    <dbReference type="NCBI Taxonomy" id="89"/>
    <lineage>
        <taxon>Bacteria</taxon>
        <taxon>Pseudomonadati</taxon>
        <taxon>Pseudomonadota</taxon>
        <taxon>Betaproteobacteria</taxon>
        <taxon>Burkholderiales</taxon>
        <taxon>Sphaerotilaceae</taxon>
        <taxon>Leptothrix</taxon>
    </lineage>
</organism>
<dbReference type="Proteomes" id="UP001235760">
    <property type="component" value="Unassembled WGS sequence"/>
</dbReference>
<protein>
    <recommendedName>
        <fullName evidence="4">Outer membrane protein beta-barrel domain-containing protein</fullName>
    </recommendedName>
</protein>
<sequence length="237" mass="24776">MRPLFNAQVRSPARHASRSARRSAWTVSSPLIAAAFMVMTLPGIARADDPEDRSATLQLRAEPGSLRLDGRSWVARFALGPGDPDPRVLRSGRAGWQLLGDYYFGGARADGLAGASAGLRATGGWIGLTSATARAAGDGWSASGSSAGLRPVMPAMHTMPLWGQVREAGTVTYLGLGYSLGADRSGWGVKADVGLMSTRDGSGGLRLNRSGASMDDSSAVGDLRWLPLLQVGVSYAF</sequence>
<evidence type="ECO:0000313" key="2">
    <source>
        <dbReference type="EMBL" id="MDP4299792.1"/>
    </source>
</evidence>
<evidence type="ECO:0008006" key="4">
    <source>
        <dbReference type="Google" id="ProtNLM"/>
    </source>
</evidence>
<gene>
    <name evidence="2" type="ORF">Q8X39_04040</name>
</gene>
<accession>A0ABT9G0G7</accession>
<proteinExistence type="predicted"/>
<dbReference type="EMBL" id="JAUZEE010000002">
    <property type="protein sequence ID" value="MDP4299792.1"/>
    <property type="molecule type" value="Genomic_DNA"/>
</dbReference>
<name>A0ABT9G0G7_LEPDI</name>
<feature type="region of interest" description="Disordered" evidence="1">
    <location>
        <begin position="1"/>
        <end position="20"/>
    </location>
</feature>
<evidence type="ECO:0000256" key="1">
    <source>
        <dbReference type="SAM" id="MobiDB-lite"/>
    </source>
</evidence>
<keyword evidence="3" id="KW-1185">Reference proteome</keyword>
<reference evidence="2 3" key="1">
    <citation type="submission" date="2023-08" db="EMBL/GenBank/DDBJ databases">
        <authorList>
            <person name="Roldan D.M."/>
            <person name="Menes R.J."/>
        </authorList>
    </citation>
    <scope>NUCLEOTIDE SEQUENCE [LARGE SCALE GENOMIC DNA]</scope>
    <source>
        <strain evidence="2 3">CCM 2812</strain>
    </source>
</reference>